<comment type="similarity">
    <text evidence="7">Belongs to the TRAFAC class myosin-kinesin ATPase superfamily. Kinesin family.</text>
</comment>
<keyword evidence="5 7" id="KW-0505">Motor protein</keyword>
<dbReference type="PANTHER" id="PTHR47970">
    <property type="entry name" value="KINESIN-LIKE PROTEIN KIF11"/>
    <property type="match status" value="1"/>
</dbReference>
<dbReference type="SMART" id="SM00129">
    <property type="entry name" value="KISc"/>
    <property type="match status" value="1"/>
</dbReference>
<evidence type="ECO:0000256" key="1">
    <source>
        <dbReference type="ARBA" id="ARBA00004245"/>
    </source>
</evidence>
<dbReference type="GO" id="GO:0072686">
    <property type="term" value="C:mitotic spindle"/>
    <property type="evidence" value="ECO:0007669"/>
    <property type="project" value="TreeGrafter"/>
</dbReference>
<dbReference type="PROSITE" id="PS50067">
    <property type="entry name" value="KINESIN_MOTOR_2"/>
    <property type="match status" value="1"/>
</dbReference>
<evidence type="ECO:0000256" key="3">
    <source>
        <dbReference type="ARBA" id="ARBA00022741"/>
    </source>
</evidence>
<evidence type="ECO:0000313" key="9">
    <source>
        <dbReference type="EMBL" id="VEL26418.1"/>
    </source>
</evidence>
<protein>
    <recommendedName>
        <fullName evidence="8">Kinesin motor domain-containing protein</fullName>
    </recommendedName>
</protein>
<evidence type="ECO:0000256" key="2">
    <source>
        <dbReference type="ARBA" id="ARBA00022490"/>
    </source>
</evidence>
<dbReference type="GO" id="GO:0051231">
    <property type="term" value="P:spindle elongation"/>
    <property type="evidence" value="ECO:0007669"/>
    <property type="project" value="TreeGrafter"/>
</dbReference>
<proteinExistence type="inferred from homology"/>
<keyword evidence="4 7" id="KW-0067">ATP-binding</keyword>
<feature type="domain" description="Kinesin motor" evidence="8">
    <location>
        <begin position="4"/>
        <end position="219"/>
    </location>
</feature>
<sequence length="219" mass="24491">MQVFYIKALPFRPLNKYEESKGSTTAVHCTNDGKVVISDRSGTKTYCFDRVFGTFSKQNEVYKSILAPLVEEMLQGYNCTIFAYGQTGSGKTYTMTGERSDTLRYGWETDPVAGLVPRALSHIFNSLESIVSLLSHIFCQPNGDASVRVSFLELYNEELFDLLSSDDIPSKLSLFDDTSRKGSLIIKGLREVVVLHKEDVYGILERGLAKRQTASTNLN</sequence>
<feature type="non-terminal residue" evidence="9">
    <location>
        <position position="1"/>
    </location>
</feature>
<keyword evidence="10" id="KW-1185">Reference proteome</keyword>
<gene>
    <name evidence="9" type="ORF">PXEA_LOCUS19858</name>
</gene>
<dbReference type="GO" id="GO:0005634">
    <property type="term" value="C:nucleus"/>
    <property type="evidence" value="ECO:0007669"/>
    <property type="project" value="TreeGrafter"/>
</dbReference>
<dbReference type="Gene3D" id="3.40.850.10">
    <property type="entry name" value="Kinesin motor domain"/>
    <property type="match status" value="1"/>
</dbReference>
<dbReference type="AlphaFoldDB" id="A0A3S5AVJ1"/>
<reference evidence="9" key="1">
    <citation type="submission" date="2018-11" db="EMBL/GenBank/DDBJ databases">
        <authorList>
            <consortium name="Pathogen Informatics"/>
        </authorList>
    </citation>
    <scope>NUCLEOTIDE SEQUENCE</scope>
</reference>
<dbReference type="GO" id="GO:0005524">
    <property type="term" value="F:ATP binding"/>
    <property type="evidence" value="ECO:0007669"/>
    <property type="project" value="UniProtKB-UniRule"/>
</dbReference>
<dbReference type="EMBL" id="CAAALY010080102">
    <property type="protein sequence ID" value="VEL26418.1"/>
    <property type="molecule type" value="Genomic_DNA"/>
</dbReference>
<evidence type="ECO:0000256" key="5">
    <source>
        <dbReference type="ARBA" id="ARBA00023175"/>
    </source>
</evidence>
<evidence type="ECO:0000256" key="6">
    <source>
        <dbReference type="ARBA" id="ARBA00023212"/>
    </source>
</evidence>
<dbReference type="InterPro" id="IPR036961">
    <property type="entry name" value="Kinesin_motor_dom_sf"/>
</dbReference>
<dbReference type="InterPro" id="IPR047149">
    <property type="entry name" value="KIF11-like"/>
</dbReference>
<comment type="subcellular location">
    <subcellularLocation>
        <location evidence="1">Cytoplasm</location>
        <location evidence="1">Cytoskeleton</location>
    </subcellularLocation>
</comment>
<dbReference type="InterPro" id="IPR027417">
    <property type="entry name" value="P-loop_NTPase"/>
</dbReference>
<dbReference type="GO" id="GO:0007018">
    <property type="term" value="P:microtubule-based movement"/>
    <property type="evidence" value="ECO:0007669"/>
    <property type="project" value="InterPro"/>
</dbReference>
<name>A0A3S5AVJ1_9PLAT</name>
<dbReference type="GO" id="GO:0005876">
    <property type="term" value="C:spindle microtubule"/>
    <property type="evidence" value="ECO:0007669"/>
    <property type="project" value="TreeGrafter"/>
</dbReference>
<dbReference type="GO" id="GO:0008574">
    <property type="term" value="F:plus-end-directed microtubule motor activity"/>
    <property type="evidence" value="ECO:0007669"/>
    <property type="project" value="TreeGrafter"/>
</dbReference>
<comment type="caution">
    <text evidence="9">The sequence shown here is derived from an EMBL/GenBank/DDBJ whole genome shotgun (WGS) entry which is preliminary data.</text>
</comment>
<keyword evidence="2" id="KW-0963">Cytoplasm</keyword>
<dbReference type="GO" id="GO:0090307">
    <property type="term" value="P:mitotic spindle assembly"/>
    <property type="evidence" value="ECO:0007669"/>
    <property type="project" value="TreeGrafter"/>
</dbReference>
<organism evidence="9 10">
    <name type="scientific">Protopolystoma xenopodis</name>
    <dbReference type="NCBI Taxonomy" id="117903"/>
    <lineage>
        <taxon>Eukaryota</taxon>
        <taxon>Metazoa</taxon>
        <taxon>Spiralia</taxon>
        <taxon>Lophotrochozoa</taxon>
        <taxon>Platyhelminthes</taxon>
        <taxon>Monogenea</taxon>
        <taxon>Polyopisthocotylea</taxon>
        <taxon>Polystomatidea</taxon>
        <taxon>Polystomatidae</taxon>
        <taxon>Protopolystoma</taxon>
    </lineage>
</organism>
<evidence type="ECO:0000313" key="10">
    <source>
        <dbReference type="Proteomes" id="UP000784294"/>
    </source>
</evidence>
<evidence type="ECO:0000259" key="8">
    <source>
        <dbReference type="PROSITE" id="PS50067"/>
    </source>
</evidence>
<dbReference type="GO" id="GO:0008017">
    <property type="term" value="F:microtubule binding"/>
    <property type="evidence" value="ECO:0007669"/>
    <property type="project" value="InterPro"/>
</dbReference>
<dbReference type="SUPFAM" id="SSF52540">
    <property type="entry name" value="P-loop containing nucleoside triphosphate hydrolases"/>
    <property type="match status" value="1"/>
</dbReference>
<accession>A0A3S5AVJ1</accession>
<evidence type="ECO:0000256" key="7">
    <source>
        <dbReference type="PROSITE-ProRule" id="PRU00283"/>
    </source>
</evidence>
<dbReference type="PANTHER" id="PTHR47970:SF12">
    <property type="entry name" value="KINESIN FAMILY MEMBER 11"/>
    <property type="match status" value="1"/>
</dbReference>
<keyword evidence="6" id="KW-0206">Cytoskeleton</keyword>
<dbReference type="InterPro" id="IPR001752">
    <property type="entry name" value="Kinesin_motor_dom"/>
</dbReference>
<evidence type="ECO:0000256" key="4">
    <source>
        <dbReference type="ARBA" id="ARBA00022840"/>
    </source>
</evidence>
<dbReference type="Proteomes" id="UP000784294">
    <property type="component" value="Unassembled WGS sequence"/>
</dbReference>
<dbReference type="Pfam" id="PF00225">
    <property type="entry name" value="Kinesin"/>
    <property type="match status" value="1"/>
</dbReference>
<feature type="binding site" evidence="7">
    <location>
        <begin position="85"/>
        <end position="92"/>
    </location>
    <ligand>
        <name>ATP</name>
        <dbReference type="ChEBI" id="CHEBI:30616"/>
    </ligand>
</feature>
<keyword evidence="3 7" id="KW-0547">Nucleotide-binding</keyword>
<dbReference type="OrthoDB" id="3176171at2759"/>
<dbReference type="PRINTS" id="PR00380">
    <property type="entry name" value="KINESINHEAVY"/>
</dbReference>